<dbReference type="PANTHER" id="PTHR10113">
    <property type="entry name" value="PEPTIDE CHAIN RELEASE FACTOR SUBUNIT 1"/>
    <property type="match status" value="1"/>
</dbReference>
<dbReference type="Gene3D" id="3.30.960.10">
    <property type="entry name" value="eRF1 domain 1"/>
    <property type="match status" value="1"/>
</dbReference>
<evidence type="ECO:0000256" key="6">
    <source>
        <dbReference type="ARBA" id="ARBA00022490"/>
    </source>
</evidence>
<evidence type="ECO:0000256" key="8">
    <source>
        <dbReference type="ARBA" id="ARBA00031168"/>
    </source>
</evidence>
<dbReference type="PATRIC" id="fig|1838285.3.peg.776"/>
<evidence type="ECO:0000256" key="9">
    <source>
        <dbReference type="HAMAP-Rule" id="MF_00424"/>
    </source>
</evidence>
<dbReference type="Pfam" id="PF03465">
    <property type="entry name" value="eRF1_3"/>
    <property type="match status" value="1"/>
</dbReference>
<sequence length="416" mass="46703">MTEEFDRYEFKKKLEELREKSGRGTELVTVYIPPDKQISDVTSQLRDEHGQASNIKSKSTRTNVQSALDSILSRLKYIKKPPETGIAIFCGAIDVGGDKTNLDTVMVVPPEPIRSYRYHCDSTFLLEPLEEILHDKKTYGLLVLDKREATIGLLKGKTIHALKHTSSTVPGKTRRGGQSAQRFSRLREIAVHEFYTRVGEHANEVFLAVPREELLGILIGGPSPTKEEFVKGEFLHHELRQKIVDIFDVSYTDESGLYELVDAASGVLEDLELMKEKKVMDRFMKLLVNDEKMVAYGEDEVRKALEIGACETLIISEELNKIRASFVCDNCGYTLVKSYNLLPGMDTNKIGSELKCPACNSNLKLTDMIDIVVELSRIAEERGTEVVIISSDFEEGGQLRRAFGGIAAILRYKSGF</sequence>
<dbReference type="Proteomes" id="UP000186940">
    <property type="component" value="Unassembled WGS sequence"/>
</dbReference>
<dbReference type="Gene3D" id="3.30.1330.30">
    <property type="match status" value="1"/>
</dbReference>
<evidence type="ECO:0000256" key="7">
    <source>
        <dbReference type="ARBA" id="ARBA00022917"/>
    </source>
</evidence>
<comment type="function">
    <text evidence="1 9">Directs the termination of nascent peptide synthesis (translation) in response to the termination codons UAA, UAG and UGA.</text>
</comment>
<evidence type="ECO:0000313" key="12">
    <source>
        <dbReference type="Proteomes" id="UP000186940"/>
    </source>
</evidence>
<comment type="subcellular location">
    <subcellularLocation>
        <location evidence="2 9">Cytoplasm</location>
    </subcellularLocation>
</comment>
<comment type="subunit">
    <text evidence="4 9">Heterodimer of two subunits, one of which binds GTP.</text>
</comment>
<dbReference type="InterPro" id="IPR005140">
    <property type="entry name" value="eRF1_Pelota-like_N"/>
</dbReference>
<dbReference type="SMART" id="SM01194">
    <property type="entry name" value="eRF1_1"/>
    <property type="match status" value="1"/>
</dbReference>
<gene>
    <name evidence="9" type="primary">prf1</name>
    <name evidence="11" type="ORF">SCAL_000767</name>
</gene>
<dbReference type="NCBIfam" id="TIGR03676">
    <property type="entry name" value="aRF1_eRF1"/>
    <property type="match status" value="1"/>
</dbReference>
<keyword evidence="6 9" id="KW-0963">Cytoplasm</keyword>
<dbReference type="InterPro" id="IPR005141">
    <property type="entry name" value="eRF1_2"/>
</dbReference>
<evidence type="ECO:0000256" key="4">
    <source>
        <dbReference type="ARBA" id="ARBA00011520"/>
    </source>
</evidence>
<dbReference type="Pfam" id="PF03463">
    <property type="entry name" value="eRF1_1"/>
    <property type="match status" value="1"/>
</dbReference>
<dbReference type="InterPro" id="IPR005142">
    <property type="entry name" value="eRF1_3"/>
</dbReference>
<dbReference type="HAMAP" id="MF_00424">
    <property type="entry name" value="Rel_fact_arch_1"/>
    <property type="match status" value="1"/>
</dbReference>
<comment type="similarity">
    <text evidence="3 9">Belongs to the eukaryotic release factor 1 family.</text>
</comment>
<accession>A0A1F2P9W4</accession>
<evidence type="ECO:0000256" key="2">
    <source>
        <dbReference type="ARBA" id="ARBA00004496"/>
    </source>
</evidence>
<proteinExistence type="inferred from homology"/>
<dbReference type="InterPro" id="IPR020918">
    <property type="entry name" value="Peptide_chain-rel_aRF1"/>
</dbReference>
<evidence type="ECO:0000256" key="3">
    <source>
        <dbReference type="ARBA" id="ARBA00005326"/>
    </source>
</evidence>
<dbReference type="SUPFAM" id="SSF55481">
    <property type="entry name" value="N-terminal domain of eukaryotic peptide chain release factor subunit 1, ERF1"/>
    <property type="match status" value="1"/>
</dbReference>
<dbReference type="FunFam" id="3.30.420.60:FF:000003">
    <property type="entry name" value="Peptide chain release factor subunit 1"/>
    <property type="match status" value="1"/>
</dbReference>
<organism evidence="11 12">
    <name type="scientific">Candidatus Syntropharchaeum caldarium</name>
    <dbReference type="NCBI Taxonomy" id="1838285"/>
    <lineage>
        <taxon>Archaea</taxon>
        <taxon>Methanobacteriati</taxon>
        <taxon>Methanobacteriota</taxon>
        <taxon>Stenosarchaea group</taxon>
        <taxon>Methanomicrobia</taxon>
        <taxon>Methanosarcinales</taxon>
        <taxon>ANME-2 cluster</taxon>
        <taxon>Candidatus Syntropharchaeum</taxon>
    </lineage>
</organism>
<dbReference type="InterPro" id="IPR024049">
    <property type="entry name" value="eRF1_1_sf"/>
</dbReference>
<dbReference type="EMBL" id="LYOS01000002">
    <property type="protein sequence ID" value="OFV68127.1"/>
    <property type="molecule type" value="Genomic_DNA"/>
</dbReference>
<dbReference type="SUPFAM" id="SSF53137">
    <property type="entry name" value="Translational machinery components"/>
    <property type="match status" value="1"/>
</dbReference>
<dbReference type="Pfam" id="PF03464">
    <property type="entry name" value="eRF1_2"/>
    <property type="match status" value="1"/>
</dbReference>
<evidence type="ECO:0000256" key="1">
    <source>
        <dbReference type="ARBA" id="ARBA00002832"/>
    </source>
</evidence>
<feature type="domain" description="eRF1/Pelota-like N-terminal" evidence="10">
    <location>
        <begin position="1"/>
        <end position="134"/>
    </location>
</feature>
<keyword evidence="7 9" id="KW-0648">Protein biosynthesis</keyword>
<evidence type="ECO:0000256" key="5">
    <source>
        <dbReference type="ARBA" id="ARBA00019723"/>
    </source>
</evidence>
<dbReference type="AlphaFoldDB" id="A0A1F2P9W4"/>
<evidence type="ECO:0000259" key="10">
    <source>
        <dbReference type="SMART" id="SM01194"/>
    </source>
</evidence>
<dbReference type="FunFam" id="3.30.960.10:FF:000003">
    <property type="entry name" value="Peptide chain release factor subunit 1"/>
    <property type="match status" value="1"/>
</dbReference>
<dbReference type="GO" id="GO:0005737">
    <property type="term" value="C:cytoplasm"/>
    <property type="evidence" value="ECO:0007669"/>
    <property type="project" value="UniProtKB-SubCell"/>
</dbReference>
<dbReference type="FunFam" id="3.30.1330.30:FF:000032">
    <property type="entry name" value="Eukaryotic peptide chain release factor subunit 1"/>
    <property type="match status" value="1"/>
</dbReference>
<dbReference type="Gene3D" id="1.20.5.170">
    <property type="match status" value="1"/>
</dbReference>
<reference evidence="11" key="1">
    <citation type="submission" date="2016-05" db="EMBL/GenBank/DDBJ databases">
        <title>Microbial consortia oxidize butane by reversing methanogenesis.</title>
        <authorList>
            <person name="Laso-Perez R."/>
            <person name="Richter M."/>
            <person name="Wegener G."/>
            <person name="Musat F."/>
        </authorList>
    </citation>
    <scope>NUCLEOTIDE SEQUENCE [LARGE SCALE GENOMIC DNA]</scope>
    <source>
        <strain evidence="11">BOX2</strain>
    </source>
</reference>
<keyword evidence="12" id="KW-1185">Reference proteome</keyword>
<dbReference type="InterPro" id="IPR029064">
    <property type="entry name" value="Ribosomal_eL30-like_sf"/>
</dbReference>
<dbReference type="InterPro" id="IPR004403">
    <property type="entry name" value="Peptide_chain-rel_eRF1/aRF1"/>
</dbReference>
<dbReference type="STRING" id="1838285.SCAL_000767"/>
<comment type="caution">
    <text evidence="11">The sequence shown here is derived from an EMBL/GenBank/DDBJ whole genome shotgun (WGS) entry which is preliminary data.</text>
</comment>
<dbReference type="Gene3D" id="3.30.420.60">
    <property type="entry name" value="eRF1 domain 2"/>
    <property type="match status" value="1"/>
</dbReference>
<dbReference type="SUPFAM" id="SSF55315">
    <property type="entry name" value="L30e-like"/>
    <property type="match status" value="1"/>
</dbReference>
<protein>
    <recommendedName>
        <fullName evidence="5 9">Peptide chain release factor subunit 1</fullName>
    </recommendedName>
    <alternativeName>
        <fullName evidence="8 9">Translation termination factor aRF1</fullName>
    </alternativeName>
</protein>
<dbReference type="InterPro" id="IPR042226">
    <property type="entry name" value="eFR1_2_sf"/>
</dbReference>
<dbReference type="GO" id="GO:0016149">
    <property type="term" value="F:translation release factor activity, codon specific"/>
    <property type="evidence" value="ECO:0007669"/>
    <property type="project" value="UniProtKB-UniRule"/>
</dbReference>
<name>A0A1F2P9W4_9EURY</name>
<evidence type="ECO:0000313" key="11">
    <source>
        <dbReference type="EMBL" id="OFV68127.1"/>
    </source>
</evidence>